<evidence type="ECO:0000313" key="5">
    <source>
        <dbReference type="Proteomes" id="UP000676310"/>
    </source>
</evidence>
<dbReference type="AlphaFoldDB" id="A0A8J2I3T6"/>
<dbReference type="InterPro" id="IPR046539">
    <property type="entry name" value="DUF6604"/>
</dbReference>
<evidence type="ECO:0000256" key="1">
    <source>
        <dbReference type="SAM" id="Coils"/>
    </source>
</evidence>
<sequence length="882" mass="101418">MATVSVAGSYEQYKLDTSRFIFWLVVTARDKEYEIDNPSVPQNMTTQQPSKRLKGKERKQAKQAAASKAISSNAASTASKGKYSISTETILKLARHIAKKERTSIMPKFVWYSYKRAVKTRQAYADRYAQEELSERTSDNGHIYFLWLLKYCHEILEKKVKVQSVARPVTANPPDLRYSIAIAPMSAPTPHPASTSTLQVVGNDRDIVTEEAAAAEAEREAIGHELDELARNLELDLETENEKEMEAKSKEELETKRKEEWKTRTKEELALRKSCLTDDMRVAVIQLERDWEDTHKDFGVEDHLDEVRAMLMTEAAFGLIRHEEEALVLAAYEKGLPAFDPSLNADEFFGKTARSLEKIEAERRRFGPNYLFLAPHLGAHDVSARLHSKEDYEFLVHYLHESGLEHEVRTRHEKGFRMPLLKGAFDAPSRIYGSLGIWEKVSMVTTFAAELAIRIRSKDKAHSLKQYTPILTRAAKEEMQFASWQNQGINFHRNSWEVTESARTHRSFIIGRPFSRIRYVEMRLLKSTHPLYGLQYDYPKPTFRTTEARDELMEGLENEGIEDNAGDTLMRQSYAAQYILPPRDGDFLRMTIPTLRAKLSLTHLLLREEMGLSFANASPQIFALCHLYNCFLKRGLINGGWPEIELVMEWHVKEIFLKEVPVKSGDFFSRLLLATGFSSKLIKEARSLNKNPDRYLDFGKPTHKTSELVPLPMTNILRDYVHERDKTLRTWHRMDEEMTKHSGRSSRGQDPDDLNILSFIRDFRNSGQLFQLLSRLEFDYISLTLQCNELCHKIDVEHKKLSRNTEPHDEADWKSPIDRGFSIVSTLLGDLDRAFLLKERGRKQDKGIAETTPIVDIAVRVLQEFLDGLNNLKTLSVGRGRD</sequence>
<keyword evidence="1" id="KW-0175">Coiled coil</keyword>
<dbReference type="Proteomes" id="UP000676310">
    <property type="component" value="Unassembled WGS sequence"/>
</dbReference>
<evidence type="ECO:0000256" key="2">
    <source>
        <dbReference type="SAM" id="MobiDB-lite"/>
    </source>
</evidence>
<feature type="region of interest" description="Disordered" evidence="2">
    <location>
        <begin position="37"/>
        <end position="57"/>
    </location>
</feature>
<feature type="compositionally biased region" description="Polar residues" evidence="2">
    <location>
        <begin position="39"/>
        <end position="50"/>
    </location>
</feature>
<keyword evidence="5" id="KW-1185">Reference proteome</keyword>
<feature type="domain" description="DUF6604" evidence="3">
    <location>
        <begin position="12"/>
        <end position="327"/>
    </location>
</feature>
<dbReference type="Pfam" id="PF20253">
    <property type="entry name" value="DUF6604"/>
    <property type="match status" value="1"/>
</dbReference>
<accession>A0A8J2I3T6</accession>
<dbReference type="PANTHER" id="PTHR38795">
    <property type="entry name" value="DUF6604 DOMAIN-CONTAINING PROTEIN"/>
    <property type="match status" value="1"/>
</dbReference>
<dbReference type="OrthoDB" id="5238236at2759"/>
<evidence type="ECO:0000313" key="4">
    <source>
        <dbReference type="EMBL" id="CAG5162105.1"/>
    </source>
</evidence>
<name>A0A8J2I3T6_9PLEO</name>
<feature type="coiled-coil region" evidence="1">
    <location>
        <begin position="212"/>
        <end position="250"/>
    </location>
</feature>
<protein>
    <recommendedName>
        <fullName evidence="3">DUF6604 domain-containing protein</fullName>
    </recommendedName>
</protein>
<dbReference type="GeneID" id="67018019"/>
<reference evidence="4" key="1">
    <citation type="submission" date="2021-05" db="EMBL/GenBank/DDBJ databases">
        <authorList>
            <person name="Stam R."/>
        </authorList>
    </citation>
    <scope>NUCLEOTIDE SEQUENCE</scope>
    <source>
        <strain evidence="4">CS162</strain>
    </source>
</reference>
<dbReference type="PANTHER" id="PTHR38795:SF1">
    <property type="entry name" value="DUF6604 DOMAIN-CONTAINING PROTEIN"/>
    <property type="match status" value="1"/>
</dbReference>
<evidence type="ECO:0000259" key="3">
    <source>
        <dbReference type="Pfam" id="PF20253"/>
    </source>
</evidence>
<comment type="caution">
    <text evidence="4">The sequence shown here is derived from an EMBL/GenBank/DDBJ whole genome shotgun (WGS) entry which is preliminary data.</text>
</comment>
<proteinExistence type="predicted"/>
<dbReference type="EMBL" id="CAJRGZ010000019">
    <property type="protein sequence ID" value="CAG5162105.1"/>
    <property type="molecule type" value="Genomic_DNA"/>
</dbReference>
<gene>
    <name evidence="4" type="ORF">ALTATR162_LOCUS6160</name>
</gene>
<organism evidence="4 5">
    <name type="scientific">Alternaria atra</name>
    <dbReference type="NCBI Taxonomy" id="119953"/>
    <lineage>
        <taxon>Eukaryota</taxon>
        <taxon>Fungi</taxon>
        <taxon>Dikarya</taxon>
        <taxon>Ascomycota</taxon>
        <taxon>Pezizomycotina</taxon>
        <taxon>Dothideomycetes</taxon>
        <taxon>Pleosporomycetidae</taxon>
        <taxon>Pleosporales</taxon>
        <taxon>Pleosporineae</taxon>
        <taxon>Pleosporaceae</taxon>
        <taxon>Alternaria</taxon>
        <taxon>Alternaria sect. Ulocladioides</taxon>
    </lineage>
</organism>
<dbReference type="RefSeq" id="XP_043169716.1">
    <property type="nucleotide sequence ID" value="XM_043313781.1"/>
</dbReference>